<feature type="region of interest" description="Disordered" evidence="1">
    <location>
        <begin position="174"/>
        <end position="233"/>
    </location>
</feature>
<sequence>MAQPVDHVSGIERIRQLQDDELVFAAFDSYPWTTDQVFLTGLSAILGPADSHQGSPADMAIHARIFYYAKRIGVQVDFAKYKTWLHQNPDHRPPEIWPVDLTSSDVVRTSSTLSWQQAAPKADLFIDRRAGRDAVPKTGPDEQPSYPMGFAEMLRLLQDGKEIPGIRKIPNTVARDPSVRPVGARAAPKKPWEKEDDQAAIPEPSIASALDTDFPVLDQDPLHSPDGGDAARG</sequence>
<organism evidence="4 5">
    <name type="scientific">Moelleriella libera RCEF 2490</name>
    <dbReference type="NCBI Taxonomy" id="1081109"/>
    <lineage>
        <taxon>Eukaryota</taxon>
        <taxon>Fungi</taxon>
        <taxon>Dikarya</taxon>
        <taxon>Ascomycota</taxon>
        <taxon>Pezizomycotina</taxon>
        <taxon>Sordariomycetes</taxon>
        <taxon>Hypocreomycetidae</taxon>
        <taxon>Hypocreales</taxon>
        <taxon>Clavicipitaceae</taxon>
        <taxon>Moelleriella</taxon>
    </lineage>
</organism>
<dbReference type="EMBL" id="AZGY01000005">
    <property type="protein sequence ID" value="KZZ98615.1"/>
    <property type="molecule type" value="Genomic_DNA"/>
</dbReference>
<dbReference type="InterPro" id="IPR058841">
    <property type="entry name" value="HTH_76"/>
</dbReference>
<keyword evidence="5" id="KW-1185">Reference proteome</keyword>
<dbReference type="Proteomes" id="UP000078544">
    <property type="component" value="Unassembled WGS sequence"/>
</dbReference>
<dbReference type="STRING" id="1081109.A0A168EB19"/>
<protein>
    <submittedName>
        <fullName evidence="4">Uncharacterized protein</fullName>
    </submittedName>
</protein>
<dbReference type="AlphaFoldDB" id="A0A168EB19"/>
<gene>
    <name evidence="4" type="ORF">AAL_03133</name>
</gene>
<evidence type="ECO:0000313" key="5">
    <source>
        <dbReference type="Proteomes" id="UP000078544"/>
    </source>
</evidence>
<name>A0A168EB19_9HYPO</name>
<dbReference type="Pfam" id="PF25871">
    <property type="entry name" value="HTH_76"/>
    <property type="match status" value="1"/>
</dbReference>
<dbReference type="PANTHER" id="PTHR36855">
    <property type="entry name" value="CHROMOSOME 10, WHOLE GENOME SHOTGUN SEQUENCE"/>
    <property type="match status" value="1"/>
</dbReference>
<feature type="domain" description="PEX14-like helix-turn-helix" evidence="3">
    <location>
        <begin position="23"/>
        <end position="89"/>
    </location>
</feature>
<evidence type="ECO:0000259" key="3">
    <source>
        <dbReference type="Pfam" id="PF25871"/>
    </source>
</evidence>
<feature type="domain" description="Peroxisomal membrane protein PEX14-like KPWE" evidence="2">
    <location>
        <begin position="145"/>
        <end position="194"/>
    </location>
</feature>
<accession>A0A168EB19</accession>
<comment type="caution">
    <text evidence="4">The sequence shown here is derived from an EMBL/GenBank/DDBJ whole genome shotgun (WGS) entry which is preliminary data.</text>
</comment>
<dbReference type="OrthoDB" id="9936937at2759"/>
<reference evidence="4 5" key="1">
    <citation type="journal article" date="2016" name="Genome Biol. Evol.">
        <title>Divergent and convergent evolution of fungal pathogenicity.</title>
        <authorList>
            <person name="Shang Y."/>
            <person name="Xiao G."/>
            <person name="Zheng P."/>
            <person name="Cen K."/>
            <person name="Zhan S."/>
            <person name="Wang C."/>
        </authorList>
    </citation>
    <scope>NUCLEOTIDE SEQUENCE [LARGE SCALE GENOMIC DNA]</scope>
    <source>
        <strain evidence="4 5">RCEF 2490</strain>
    </source>
</reference>
<proteinExistence type="predicted"/>
<dbReference type="Pfam" id="PF17733">
    <property type="entry name" value="KPWE_dom"/>
    <property type="match status" value="1"/>
</dbReference>
<dbReference type="PANTHER" id="PTHR36855:SF1">
    <property type="entry name" value="PEROXISOME MEMBRANE ANCHOR PROTEIN PEX14P N-TERMINAL DOMAIN-CONTAINING PROTEIN"/>
    <property type="match status" value="1"/>
</dbReference>
<evidence type="ECO:0000313" key="4">
    <source>
        <dbReference type="EMBL" id="KZZ98615.1"/>
    </source>
</evidence>
<evidence type="ECO:0000259" key="2">
    <source>
        <dbReference type="Pfam" id="PF17733"/>
    </source>
</evidence>
<dbReference type="InterPro" id="IPR040554">
    <property type="entry name" value="KPWE_PEX14_dom"/>
</dbReference>
<evidence type="ECO:0000256" key="1">
    <source>
        <dbReference type="SAM" id="MobiDB-lite"/>
    </source>
</evidence>